<dbReference type="InterPro" id="IPR041371">
    <property type="entry name" value="GH92_N"/>
</dbReference>
<dbReference type="InterPro" id="IPR050883">
    <property type="entry name" value="PNGase"/>
</dbReference>
<dbReference type="PANTHER" id="PTHR12143">
    <property type="entry name" value="PEPTIDE N-GLYCANASE PNGASE -RELATED"/>
    <property type="match status" value="1"/>
</dbReference>
<comment type="subunit">
    <text evidence="2">Monomer.</text>
</comment>
<keyword evidence="7" id="KW-0378">Hydrolase</keyword>
<comment type="cofactor">
    <cofactor evidence="1">
        <name>Ca(2+)</name>
        <dbReference type="ChEBI" id="CHEBI:29108"/>
    </cofactor>
</comment>
<feature type="domain" description="Glycosyl hydrolase family 92" evidence="5">
    <location>
        <begin position="264"/>
        <end position="725"/>
    </location>
</feature>
<evidence type="ECO:0000313" key="7">
    <source>
        <dbReference type="EMBL" id="RBQ11378.1"/>
    </source>
</evidence>
<dbReference type="AlphaFoldDB" id="A0A366LBX4"/>
<dbReference type="InterPro" id="IPR008928">
    <property type="entry name" value="6-hairpin_glycosidase_sf"/>
</dbReference>
<keyword evidence="4" id="KW-0732">Signal</keyword>
<dbReference type="InterPro" id="IPR005887">
    <property type="entry name" value="GH92_a_mannosidase_put"/>
</dbReference>
<proteinExistence type="predicted"/>
<evidence type="ECO:0000259" key="5">
    <source>
        <dbReference type="Pfam" id="PF07971"/>
    </source>
</evidence>
<dbReference type="OrthoDB" id="9758101at2"/>
<dbReference type="Gene3D" id="1.20.1050.60">
    <property type="entry name" value="alpha-1,2-mannosidase"/>
    <property type="match status" value="1"/>
</dbReference>
<dbReference type="GO" id="GO:0005829">
    <property type="term" value="C:cytosol"/>
    <property type="evidence" value="ECO:0007669"/>
    <property type="project" value="TreeGrafter"/>
</dbReference>
<feature type="signal peptide" evidence="4">
    <location>
        <begin position="1"/>
        <end position="20"/>
    </location>
</feature>
<dbReference type="GO" id="GO:0000224">
    <property type="term" value="F:peptide-N4-(N-acetyl-beta-glucosaminyl)asparagine amidase activity"/>
    <property type="evidence" value="ECO:0007669"/>
    <property type="project" value="TreeGrafter"/>
</dbReference>
<dbReference type="SUPFAM" id="SSF48208">
    <property type="entry name" value="Six-hairpin glycosidases"/>
    <property type="match status" value="1"/>
</dbReference>
<dbReference type="EMBL" id="QNQU01000002">
    <property type="protein sequence ID" value="RBQ11378.1"/>
    <property type="molecule type" value="Genomic_DNA"/>
</dbReference>
<dbReference type="Gene3D" id="3.30.2080.10">
    <property type="entry name" value="GH92 mannosidase domain"/>
    <property type="match status" value="1"/>
</dbReference>
<dbReference type="PANTHER" id="PTHR12143:SF39">
    <property type="entry name" value="SECRETED PROTEIN"/>
    <property type="match status" value="1"/>
</dbReference>
<dbReference type="NCBIfam" id="TIGR01180">
    <property type="entry name" value="aman2_put"/>
    <property type="match status" value="1"/>
</dbReference>
<reference evidence="7 8" key="1">
    <citation type="submission" date="2018-07" db="EMBL/GenBank/DDBJ databases">
        <title>A draft genome of a endophytic bacteria, a new species of Pedobacter.</title>
        <authorList>
            <person name="Zhang Z.D."/>
            <person name="Chen Z.J."/>
        </authorList>
    </citation>
    <scope>NUCLEOTIDE SEQUENCE [LARGE SCALE GENOMIC DNA]</scope>
    <source>
        <strain evidence="7 8">RS10</strain>
    </source>
</reference>
<accession>A0A366LBX4</accession>
<keyword evidence="8" id="KW-1185">Reference proteome</keyword>
<evidence type="ECO:0000256" key="3">
    <source>
        <dbReference type="ARBA" id="ARBA00022837"/>
    </source>
</evidence>
<dbReference type="FunFam" id="3.30.2080.10:FF:000001">
    <property type="entry name" value="Alpha-1,2-mannosidase subfamily"/>
    <property type="match status" value="1"/>
</dbReference>
<comment type="caution">
    <text evidence="7">The sequence shown here is derived from an EMBL/GenBank/DDBJ whole genome shotgun (WGS) entry which is preliminary data.</text>
</comment>
<dbReference type="Pfam" id="PF17678">
    <property type="entry name" value="Glyco_hydro_92N"/>
    <property type="match status" value="1"/>
</dbReference>
<feature type="domain" description="Glycosyl hydrolase family 92 N-terminal" evidence="6">
    <location>
        <begin position="26"/>
        <end position="258"/>
    </location>
</feature>
<dbReference type="GO" id="GO:0005975">
    <property type="term" value="P:carbohydrate metabolic process"/>
    <property type="evidence" value="ECO:0007669"/>
    <property type="project" value="InterPro"/>
</dbReference>
<dbReference type="Gene3D" id="1.20.1610.10">
    <property type="entry name" value="alpha-1,2-mannosidases domains"/>
    <property type="match status" value="1"/>
</dbReference>
<organism evidence="7 8">
    <name type="scientific">Pedobacter miscanthi</name>
    <dbReference type="NCBI Taxonomy" id="2259170"/>
    <lineage>
        <taxon>Bacteria</taxon>
        <taxon>Pseudomonadati</taxon>
        <taxon>Bacteroidota</taxon>
        <taxon>Sphingobacteriia</taxon>
        <taxon>Sphingobacteriales</taxon>
        <taxon>Sphingobacteriaceae</taxon>
        <taxon>Pedobacter</taxon>
    </lineage>
</organism>
<evidence type="ECO:0000256" key="4">
    <source>
        <dbReference type="SAM" id="SignalP"/>
    </source>
</evidence>
<evidence type="ECO:0000256" key="1">
    <source>
        <dbReference type="ARBA" id="ARBA00001913"/>
    </source>
</evidence>
<dbReference type="InterPro" id="IPR014718">
    <property type="entry name" value="GH-type_carb-bd"/>
</dbReference>
<name>A0A366LBX4_9SPHI</name>
<dbReference type="InterPro" id="IPR012939">
    <property type="entry name" value="Glyco_hydro_92"/>
</dbReference>
<sequence>MYMKYLFTLYFALTATLTYAQSKTTYVDPYIGSGSHGHVFVGANVPFGAVQLGPMNIFKGWDWCSGYNYGDSILTGFSHLRLSGTGIGDLGDVLIMPFTGAIKTDKGTEENHKSGYSSLYSHKNEKVRPGYYAVKLDDYNIDVALTATERVGFHRYKFPSGKPAQIIIDLKEGLNDKATDTYIEQVDAYTLKGYRFSSGWAKEQQVFFAIRFEKAIDAFNVYEESKSLNAKKGQGKAIKGLISLGQSPGTIQFKVGISPVSSENALANIAAEIPDWNMDAVIKSADDKWNKALSKVEIKTENTADKRVFYTALYHAMMHPSLFNDHNGDYQGADNKVHQKPTFQNYSVFSTWDTYRAEHPLFTILNPDKISDFVNTMLAIYDEQGYLPIWHLNGYDTGTMVGVSSQQIIAEAYLKGFRGFDAERAFAAMKKTAMSDLRGLNYVRDFKAIPSDIGVNRPVANALEDAIADGSIALMAKAMGKDADYQYFEKRAKNYQLYYDKTVGFPRGKMKDGSWNPVFDPLKSTKPYATDYAEGNAWQYLWLVPQDVKGLIEMLGGEKTFTKRLDDFFTIPAAGDLVDLTGNIGQYAHGNEPSHHIAYLYNYIGQQWKTAEKVRYIMDEFYHDRPDGIIGNEDCGQMSAWYIFSSLGFYPVFPASAQYVIGSPKFDAATIKLPQGKSFTVTAVNNGPKNIYIQSVELNGKPYNKSFIKHQDIVNGGTMKFIMGSKPNYNYGMDRMQRP</sequence>
<keyword evidence="3" id="KW-0106">Calcium</keyword>
<gene>
    <name evidence="7" type="ORF">DRW42_02635</name>
</gene>
<dbReference type="Pfam" id="PF07971">
    <property type="entry name" value="Glyco_hydro_92"/>
    <property type="match status" value="1"/>
</dbReference>
<dbReference type="Gene3D" id="2.70.98.10">
    <property type="match status" value="1"/>
</dbReference>
<protein>
    <submittedName>
        <fullName evidence="7">Glycoside hydrolase family 92 protein</fullName>
    </submittedName>
</protein>
<evidence type="ECO:0000259" key="6">
    <source>
        <dbReference type="Pfam" id="PF17678"/>
    </source>
</evidence>
<evidence type="ECO:0000313" key="8">
    <source>
        <dbReference type="Proteomes" id="UP000252081"/>
    </source>
</evidence>
<feature type="chain" id="PRO_5016685711" evidence="4">
    <location>
        <begin position="21"/>
        <end position="739"/>
    </location>
</feature>
<dbReference type="Proteomes" id="UP000252081">
    <property type="component" value="Unassembled WGS sequence"/>
</dbReference>
<dbReference type="GO" id="GO:0030246">
    <property type="term" value="F:carbohydrate binding"/>
    <property type="evidence" value="ECO:0007669"/>
    <property type="project" value="InterPro"/>
</dbReference>
<evidence type="ECO:0000256" key="2">
    <source>
        <dbReference type="ARBA" id="ARBA00011245"/>
    </source>
</evidence>
<dbReference type="FunFam" id="1.20.1050.60:FF:000001">
    <property type="entry name" value="Putative alpha-1,2-mannosidase"/>
    <property type="match status" value="1"/>
</dbReference>
<dbReference type="GO" id="GO:0006516">
    <property type="term" value="P:glycoprotein catabolic process"/>
    <property type="evidence" value="ECO:0007669"/>
    <property type="project" value="TreeGrafter"/>
</dbReference>